<reference evidence="3 4" key="1">
    <citation type="submission" date="2019-01" db="EMBL/GenBank/DDBJ databases">
        <title>Spirosoma flava sp. nov., a propanil-degrading bacterium isolated from herbicide-contaminated soil.</title>
        <authorList>
            <person name="Zhang L."/>
            <person name="Jiang J.-D."/>
        </authorList>
    </citation>
    <scope>NUCLEOTIDE SEQUENCE [LARGE SCALE GENOMIC DNA]</scope>
    <source>
        <strain evidence="3 4">TY50</strain>
    </source>
</reference>
<feature type="domain" description="DUF2268" evidence="2">
    <location>
        <begin position="181"/>
        <end position="294"/>
    </location>
</feature>
<protein>
    <recommendedName>
        <fullName evidence="2">DUF2268 domain-containing protein</fullName>
    </recommendedName>
</protein>
<gene>
    <name evidence="3" type="ORF">EQG79_09855</name>
</gene>
<name>A0A4Q2UMY8_9BACT</name>
<evidence type="ECO:0000313" key="3">
    <source>
        <dbReference type="EMBL" id="RYC70162.1"/>
    </source>
</evidence>
<dbReference type="EMBL" id="SBLB01000002">
    <property type="protein sequence ID" value="RYC70162.1"/>
    <property type="molecule type" value="Genomic_DNA"/>
</dbReference>
<dbReference type="RefSeq" id="WP_129601375.1">
    <property type="nucleotide sequence ID" value="NZ_SBLB01000002.1"/>
</dbReference>
<evidence type="ECO:0000256" key="1">
    <source>
        <dbReference type="SAM" id="SignalP"/>
    </source>
</evidence>
<dbReference type="InterPro" id="IPR018728">
    <property type="entry name" value="DUF2268"/>
</dbReference>
<evidence type="ECO:0000259" key="2">
    <source>
        <dbReference type="Pfam" id="PF10026"/>
    </source>
</evidence>
<proteinExistence type="predicted"/>
<keyword evidence="1" id="KW-0732">Signal</keyword>
<accession>A0A4Q2UMY8</accession>
<dbReference type="Pfam" id="PF10026">
    <property type="entry name" value="DUF2268"/>
    <property type="match status" value="1"/>
</dbReference>
<feature type="chain" id="PRO_5020577438" description="DUF2268 domain-containing protein" evidence="1">
    <location>
        <begin position="19"/>
        <end position="313"/>
    </location>
</feature>
<keyword evidence="4" id="KW-1185">Reference proteome</keyword>
<dbReference type="AlphaFoldDB" id="A0A4Q2UMY8"/>
<evidence type="ECO:0000313" key="4">
    <source>
        <dbReference type="Proteomes" id="UP000290407"/>
    </source>
</evidence>
<feature type="signal peptide" evidence="1">
    <location>
        <begin position="1"/>
        <end position="18"/>
    </location>
</feature>
<dbReference type="Proteomes" id="UP000290407">
    <property type="component" value="Unassembled WGS sequence"/>
</dbReference>
<organism evidence="3 4">
    <name type="scientific">Spirosoma sordidisoli</name>
    <dbReference type="NCBI Taxonomy" id="2502893"/>
    <lineage>
        <taxon>Bacteria</taxon>
        <taxon>Pseudomonadati</taxon>
        <taxon>Bacteroidota</taxon>
        <taxon>Cytophagia</taxon>
        <taxon>Cytophagales</taxon>
        <taxon>Cytophagaceae</taxon>
        <taxon>Spirosoma</taxon>
    </lineage>
</organism>
<comment type="caution">
    <text evidence="3">The sequence shown here is derived from an EMBL/GenBank/DDBJ whole genome shotgun (WGS) entry which is preliminary data.</text>
</comment>
<sequence length="313" mass="35119">MRRFVAFLFLNIQLTTLAQSVKTSNPDSITFNLQDVRNFWTAYDLLATASSQADSLAVINNQYLAKASRGLELYRDMSGSNAGSFLEVIRRHPALLRSIRSNTLAISTKQRPIVDGARKLKAIYPGSVFPELFFCVGKFEVAGNRTNDILYIGTELTCLSNDSPLDEIANPYLKAGVMRFDKLDAVCLHEIVHFQQQLSPKNNLELALVEGGAEFITHYLTGKSTMQAVFDQMNPTLEKAIQSEFTLQAGKPIEARWFLAMGDAQRKRPGMLGYVVGFRLCENYYRKARNKQEALRNITTLSNPQTILKANGY</sequence>